<proteinExistence type="inferred from homology"/>
<sequence>MPTDHKGAAIPGIPTPSSHCETDPRDLCAAVGAIFERLGVAAADAAYVAEALVDADMEGISSHGVMLVHMYAQRLRSGSVTAASRAAVAHDHGACVVLDAANMLGQLSARQAVAIARERAVEHGIGAVAVRNAFHFGAAGRYARALASDGCVGIAMSNTRPLMPAPGGAQSVVGNNPLAIAVPGDDGMPVELDMAMSASAMGKIRLAAAAGRAIPAGWATDAQGLPTTDAAAAIAGMLLPAAGPKGFGLAFMVDVLCGGLSGGATGAAVQPLYGDSAIAYNCAHFFLAIDVAHFRDAGAFARTVSDAAAAVRSSRRAPGTERLYAPGEIGWARRAESGGACRVERPVLIELAALARALTAALPSSIANLVDDMDLTA</sequence>
<dbReference type="SUPFAM" id="SSF89733">
    <property type="entry name" value="L-sulfolactate dehydrogenase-like"/>
    <property type="match status" value="1"/>
</dbReference>
<comment type="caution">
    <text evidence="3">The sequence shown here is derived from an EMBL/GenBank/DDBJ whole genome shotgun (WGS) entry which is preliminary data.</text>
</comment>
<dbReference type="Proteomes" id="UP001489897">
    <property type="component" value="Unassembled WGS sequence"/>
</dbReference>
<dbReference type="EMBL" id="JAYMRV010000016">
    <property type="protein sequence ID" value="MEM5426281.1"/>
    <property type="molecule type" value="Genomic_DNA"/>
</dbReference>
<dbReference type="Pfam" id="PF02615">
    <property type="entry name" value="Ldh_2"/>
    <property type="match status" value="1"/>
</dbReference>
<dbReference type="InterPro" id="IPR043144">
    <property type="entry name" value="Mal/L-sulf/L-lact_DH-like_ah"/>
</dbReference>
<evidence type="ECO:0000313" key="4">
    <source>
        <dbReference type="Proteomes" id="UP001489897"/>
    </source>
</evidence>
<evidence type="ECO:0000313" key="3">
    <source>
        <dbReference type="EMBL" id="MEM5426281.1"/>
    </source>
</evidence>
<keyword evidence="4" id="KW-1185">Reference proteome</keyword>
<dbReference type="Gene3D" id="3.30.1370.60">
    <property type="entry name" value="Hypothetical oxidoreductase yiak, domain 2"/>
    <property type="match status" value="1"/>
</dbReference>
<evidence type="ECO:0000256" key="1">
    <source>
        <dbReference type="ARBA" id="ARBA00006056"/>
    </source>
</evidence>
<protein>
    <submittedName>
        <fullName evidence="3">Ldh family oxidoreductase</fullName>
    </submittedName>
</protein>
<evidence type="ECO:0000256" key="2">
    <source>
        <dbReference type="ARBA" id="ARBA00023002"/>
    </source>
</evidence>
<dbReference type="RefSeq" id="WP_342949969.1">
    <property type="nucleotide sequence ID" value="NZ_JAYMRV010000016.1"/>
</dbReference>
<gene>
    <name evidence="3" type="ORF">VSR73_35435</name>
</gene>
<dbReference type="PANTHER" id="PTHR11091">
    <property type="entry name" value="OXIDOREDUCTASE-RELATED"/>
    <property type="match status" value="1"/>
</dbReference>
<name>A0ABU9S1S2_9BURK</name>
<dbReference type="InterPro" id="IPR003767">
    <property type="entry name" value="Malate/L-lactate_DH-like"/>
</dbReference>
<reference evidence="3 4" key="1">
    <citation type="submission" date="2024-01" db="EMBL/GenBank/DDBJ databases">
        <title>The diversity of rhizobia nodulating Mimosa spp. in eleven states of Brazil covering several biomes is determined by host plant, location, and edaphic factors.</title>
        <authorList>
            <person name="Rouws L."/>
            <person name="Barauna A."/>
            <person name="Beukes C."/>
            <person name="De Faria S.M."/>
            <person name="Gross E."/>
            <person name="Dos Reis Junior F.B."/>
            <person name="Simon M."/>
            <person name="Maluk M."/>
            <person name="Odee D.W."/>
            <person name="Kenicer G."/>
            <person name="Young J.P.W."/>
            <person name="Reis V.M."/>
            <person name="Zilli J."/>
            <person name="James E.K."/>
        </authorList>
    </citation>
    <scope>NUCLEOTIDE SEQUENCE [LARGE SCALE GENOMIC DNA]</scope>
    <source>
        <strain evidence="3 4">JPY167</strain>
    </source>
</reference>
<dbReference type="InterPro" id="IPR036111">
    <property type="entry name" value="Mal/L-sulfo/L-lacto_DH-like_sf"/>
</dbReference>
<dbReference type="PANTHER" id="PTHR11091:SF0">
    <property type="entry name" value="MALATE DEHYDROGENASE"/>
    <property type="match status" value="1"/>
</dbReference>
<accession>A0ABU9S1S2</accession>
<dbReference type="InterPro" id="IPR043143">
    <property type="entry name" value="Mal/L-sulf/L-lact_DH-like_NADP"/>
</dbReference>
<keyword evidence="2" id="KW-0560">Oxidoreductase</keyword>
<organism evidence="3 4">
    <name type="scientific">Paraburkholderia ferrariae</name>
    <dbReference type="NCBI Taxonomy" id="386056"/>
    <lineage>
        <taxon>Bacteria</taxon>
        <taxon>Pseudomonadati</taxon>
        <taxon>Pseudomonadota</taxon>
        <taxon>Betaproteobacteria</taxon>
        <taxon>Burkholderiales</taxon>
        <taxon>Burkholderiaceae</taxon>
        <taxon>Paraburkholderia</taxon>
    </lineage>
</organism>
<comment type="similarity">
    <text evidence="1">Belongs to the LDH2/MDH2 oxidoreductase family.</text>
</comment>
<dbReference type="Gene3D" id="1.10.1530.10">
    <property type="match status" value="1"/>
</dbReference>